<proteinExistence type="predicted"/>
<dbReference type="PANTHER" id="PTHR13847">
    <property type="entry name" value="SARCOSINE DEHYDROGENASE-RELATED"/>
    <property type="match status" value="1"/>
</dbReference>
<evidence type="ECO:0000313" key="4">
    <source>
        <dbReference type="Proteomes" id="UP000010482"/>
    </source>
</evidence>
<dbReference type="EMBL" id="CP003944">
    <property type="protein sequence ID" value="AFZ50703.1"/>
    <property type="molecule type" value="Genomic_DNA"/>
</dbReference>
<dbReference type="GO" id="GO:0016491">
    <property type="term" value="F:oxidoreductase activity"/>
    <property type="evidence" value="ECO:0007669"/>
    <property type="project" value="UniProtKB-KW"/>
</dbReference>
<dbReference type="PANTHER" id="PTHR13847:SF287">
    <property type="entry name" value="FAD-DEPENDENT OXIDOREDUCTASE DOMAIN-CONTAINING PROTEIN 1"/>
    <property type="match status" value="1"/>
</dbReference>
<keyword evidence="4" id="KW-1185">Reference proteome</keyword>
<organism evidence="3 4">
    <name type="scientific">Dactylococcopsis salina (strain PCC 8305)</name>
    <name type="common">Myxobactron salinum</name>
    <dbReference type="NCBI Taxonomy" id="13035"/>
    <lineage>
        <taxon>Bacteria</taxon>
        <taxon>Bacillati</taxon>
        <taxon>Cyanobacteriota</taxon>
        <taxon>Cyanophyceae</taxon>
        <taxon>Nodosilineales</taxon>
        <taxon>Cymatolegaceae</taxon>
        <taxon>Dactylococcopsis</taxon>
    </lineage>
</organism>
<reference evidence="3" key="1">
    <citation type="submission" date="2012-04" db="EMBL/GenBank/DDBJ databases">
        <title>Finished genome of Dactylococcopsis salina PCC 8305.</title>
        <authorList>
            <consortium name="US DOE Joint Genome Institute"/>
            <person name="Gugger M."/>
            <person name="Coursin T."/>
            <person name="Rippka R."/>
            <person name="Tandeau De Marsac N."/>
            <person name="Huntemann M."/>
            <person name="Wei C.-L."/>
            <person name="Han J."/>
            <person name="Detter J.C."/>
            <person name="Han C."/>
            <person name="Tapia R."/>
            <person name="Daligault H."/>
            <person name="Chen A."/>
            <person name="Krypides N."/>
            <person name="Mavromatis K."/>
            <person name="Markowitz V."/>
            <person name="Szeto E."/>
            <person name="Ivanova N."/>
            <person name="Ovchinnikova G."/>
            <person name="Pagani I."/>
            <person name="Pati A."/>
            <person name="Goodwin L."/>
            <person name="Peters L."/>
            <person name="Pitluck S."/>
            <person name="Woyke T."/>
            <person name="Kerfeld C."/>
        </authorList>
    </citation>
    <scope>NUCLEOTIDE SEQUENCE [LARGE SCALE GENOMIC DNA]</scope>
    <source>
        <strain evidence="3">PCC 8305</strain>
    </source>
</reference>
<evidence type="ECO:0000256" key="1">
    <source>
        <dbReference type="ARBA" id="ARBA00023002"/>
    </source>
</evidence>
<protein>
    <submittedName>
        <fullName evidence="3">Glycine/D-amino acid oxidase, deaminating</fullName>
    </submittedName>
</protein>
<dbReference type="AlphaFoldDB" id="K9YX98"/>
<dbReference type="Pfam" id="PF01266">
    <property type="entry name" value="DAO"/>
    <property type="match status" value="1"/>
</dbReference>
<evidence type="ECO:0000313" key="3">
    <source>
        <dbReference type="EMBL" id="AFZ50703.1"/>
    </source>
</evidence>
<dbReference type="Gene3D" id="3.30.9.10">
    <property type="entry name" value="D-Amino Acid Oxidase, subunit A, domain 2"/>
    <property type="match status" value="1"/>
</dbReference>
<dbReference type="RefSeq" id="WP_015229697.1">
    <property type="nucleotide sequence ID" value="NC_019780.1"/>
</dbReference>
<keyword evidence="1" id="KW-0560">Oxidoreductase</keyword>
<dbReference type="Gene3D" id="3.50.50.60">
    <property type="entry name" value="FAD/NAD(P)-binding domain"/>
    <property type="match status" value="1"/>
</dbReference>
<name>K9YX98_DACS8</name>
<dbReference type="InterPro" id="IPR036188">
    <property type="entry name" value="FAD/NAD-bd_sf"/>
</dbReference>
<feature type="domain" description="FAD dependent oxidoreductase" evidence="2">
    <location>
        <begin position="5"/>
        <end position="370"/>
    </location>
</feature>
<accession>K9YX98</accession>
<dbReference type="InterPro" id="IPR006076">
    <property type="entry name" value="FAD-dep_OxRdtase"/>
</dbReference>
<dbReference type="eggNOG" id="COG0665">
    <property type="taxonomic scope" value="Bacteria"/>
</dbReference>
<gene>
    <name evidence="3" type="ORF">Dacsa_2061</name>
</gene>
<dbReference type="GO" id="GO:0005737">
    <property type="term" value="C:cytoplasm"/>
    <property type="evidence" value="ECO:0007669"/>
    <property type="project" value="TreeGrafter"/>
</dbReference>
<dbReference type="HOGENOM" id="CLU_701786_0_0_3"/>
<sequence length="377" mass="42142">MKTYDWLVIGGGITGASLAYELQNQGWKVLLLEPISTLENATRYSYGGLPFWSGNSPETRELCQEGINLHRQLSDVLDGETEFREINLLLTIRKGESPEEVVKQYQGCEMPPQLLSVEESCELEPLLNPSAIEGTICFPHGHINPKKTNEAYLKTFTRLGGEIAKETVNSFQFNQETVVGVKTNKNTYSAKNTVICAGGKTRHLGKQLGIKVPIYFTHAELLETPPLDLKLNSLIMPANDQRLSLETNATQPEKEQLWEEKEQKLAEAVIDPGAIQFCDRHLCIGQISRTISDFQPKIDEKASESWLREEIGTLLPDLKDVPGKWQHCLIAFSPQGKATIGQLENYQGIYVFSGFTSPLLFAPPLAKRFARSMSESD</sequence>
<dbReference type="OrthoDB" id="502939at2"/>
<dbReference type="STRING" id="13035.Dacsa_2061"/>
<dbReference type="KEGG" id="dsl:Dacsa_2061"/>
<evidence type="ECO:0000259" key="2">
    <source>
        <dbReference type="Pfam" id="PF01266"/>
    </source>
</evidence>
<dbReference type="SUPFAM" id="SSF51905">
    <property type="entry name" value="FAD/NAD(P)-binding domain"/>
    <property type="match status" value="1"/>
</dbReference>
<dbReference type="Proteomes" id="UP000010482">
    <property type="component" value="Chromosome"/>
</dbReference>